<evidence type="ECO:0000313" key="3">
    <source>
        <dbReference type="Proteomes" id="UP001491310"/>
    </source>
</evidence>
<gene>
    <name evidence="2" type="ORF">WJX75_005992</name>
</gene>
<evidence type="ECO:0000256" key="1">
    <source>
        <dbReference type="SAM" id="MobiDB-lite"/>
    </source>
</evidence>
<evidence type="ECO:0000313" key="2">
    <source>
        <dbReference type="EMBL" id="KAK9905768.1"/>
    </source>
</evidence>
<sequence>MLHKERSSSNLDFLFGPRSQPIESQKHPREAAFLVQQYLSTSPRSHHDIVSGGGALKRGKRAGTLMDDPEQAEDAGAGTLRVGSTPDEAATKIQQCYRKHRLELSLRHRSFSKFGQEAFDLIKKYVSKGEDGRGLYEENIVVKARLILHFDINKTVLMSDKAQGANTDHMVNVLLSECAWGRLEPGPKWVPVGRLATDRPSNDPQLMTYRSYLDSFLLPFRVGSGPEVEQDNSRAKHLRQSHKRKFTEPGEPGEMFRGVYEQLKAALALPCETRAAVDSSSKSQYLFGGGARHILPSFFNLLKHLQAQKRDFSIIFRTFGADILEVVDEMNMFATGQHPCYPEVRMDGSDGSATDLRMSLPESTGAFVRTTARPDGTVLLEGASEAVLKESELSRETLQRSADAGEGRLLTDFSAMHSAIMAKTSRGNRAYAFRDYYPFWKSRNERSRAGKLLLLDPADQDVIQIFFDDNIGHGAAHIVDVRNAATGEGLAFQDVVGRHIVKVEPLNAILDPQYFVRAVHGCVLAVLRARSEKHEQHSADNSGFSVGGSVREREISVGPIRRGVPPPAHHSRRARDLWSLVHMRLVAMIRIRNAMQDKN</sequence>
<keyword evidence="3" id="KW-1185">Reference proteome</keyword>
<dbReference type="PANTHER" id="PTHR36960:SF1">
    <property type="entry name" value="SI:DKEY-32E6.3"/>
    <property type="match status" value="1"/>
</dbReference>
<reference evidence="2 3" key="1">
    <citation type="journal article" date="2024" name="Nat. Commun.">
        <title>Phylogenomics reveals the evolutionary origins of lichenization in chlorophyte algae.</title>
        <authorList>
            <person name="Puginier C."/>
            <person name="Libourel C."/>
            <person name="Otte J."/>
            <person name="Skaloud P."/>
            <person name="Haon M."/>
            <person name="Grisel S."/>
            <person name="Petersen M."/>
            <person name="Berrin J.G."/>
            <person name="Delaux P.M."/>
            <person name="Dal Grande F."/>
            <person name="Keller J."/>
        </authorList>
    </citation>
    <scope>NUCLEOTIDE SEQUENCE [LARGE SCALE GENOMIC DNA]</scope>
    <source>
        <strain evidence="2 3">SAG 216-7</strain>
    </source>
</reference>
<comment type="caution">
    <text evidence="2">The sequence shown here is derived from an EMBL/GenBank/DDBJ whole genome shotgun (WGS) entry which is preliminary data.</text>
</comment>
<feature type="region of interest" description="Disordered" evidence="1">
    <location>
        <begin position="1"/>
        <end position="28"/>
    </location>
</feature>
<proteinExistence type="predicted"/>
<feature type="region of interest" description="Disordered" evidence="1">
    <location>
        <begin position="231"/>
        <end position="251"/>
    </location>
</feature>
<accession>A0ABR2YIE2</accession>
<protein>
    <submittedName>
        <fullName evidence="2">Uncharacterized protein</fullName>
    </submittedName>
</protein>
<feature type="compositionally biased region" description="Basic residues" evidence="1">
    <location>
        <begin position="235"/>
        <end position="245"/>
    </location>
</feature>
<name>A0ABR2YIE2_9CHLO</name>
<organism evidence="2 3">
    <name type="scientific">Coccomyxa subellipsoidea</name>
    <dbReference type="NCBI Taxonomy" id="248742"/>
    <lineage>
        <taxon>Eukaryota</taxon>
        <taxon>Viridiplantae</taxon>
        <taxon>Chlorophyta</taxon>
        <taxon>core chlorophytes</taxon>
        <taxon>Trebouxiophyceae</taxon>
        <taxon>Trebouxiophyceae incertae sedis</taxon>
        <taxon>Coccomyxaceae</taxon>
        <taxon>Coccomyxa</taxon>
    </lineage>
</organism>
<dbReference type="EMBL" id="JALJOT010000011">
    <property type="protein sequence ID" value="KAK9905768.1"/>
    <property type="molecule type" value="Genomic_DNA"/>
</dbReference>
<dbReference type="PANTHER" id="PTHR36960">
    <property type="entry name" value="SI:DKEY-32E6.3"/>
    <property type="match status" value="1"/>
</dbReference>
<dbReference type="Proteomes" id="UP001491310">
    <property type="component" value="Unassembled WGS sequence"/>
</dbReference>